<comment type="caution">
    <text evidence="2">The sequence shown here is derived from an EMBL/GenBank/DDBJ whole genome shotgun (WGS) entry which is preliminary data.</text>
</comment>
<organism evidence="2 3">
    <name type="scientific">Hydrogenispora ethanolica</name>
    <dbReference type="NCBI Taxonomy" id="1082276"/>
    <lineage>
        <taxon>Bacteria</taxon>
        <taxon>Bacillati</taxon>
        <taxon>Bacillota</taxon>
        <taxon>Hydrogenispora</taxon>
    </lineage>
</organism>
<evidence type="ECO:0000259" key="1">
    <source>
        <dbReference type="Pfam" id="PF08984"/>
    </source>
</evidence>
<dbReference type="Gene3D" id="1.10.3910.10">
    <property type="entry name" value="SP0561-like"/>
    <property type="match status" value="1"/>
</dbReference>
<dbReference type="InterPro" id="IPR015077">
    <property type="entry name" value="DUF1858"/>
</dbReference>
<name>A0A4R1QP97_HYDET</name>
<keyword evidence="3" id="KW-1185">Reference proteome</keyword>
<evidence type="ECO:0000313" key="2">
    <source>
        <dbReference type="EMBL" id="TCL55157.1"/>
    </source>
</evidence>
<dbReference type="OrthoDB" id="9769774at2"/>
<dbReference type="Proteomes" id="UP000295008">
    <property type="component" value="Unassembled WGS sequence"/>
</dbReference>
<proteinExistence type="predicted"/>
<dbReference type="RefSeq" id="WP_132017790.1">
    <property type="nucleotide sequence ID" value="NZ_SLUN01000057.1"/>
</dbReference>
<dbReference type="InterPro" id="IPR038062">
    <property type="entry name" value="ScdA-like_N_sf"/>
</dbReference>
<protein>
    <submittedName>
        <fullName evidence="2">Uncharacterized protein DUF1858</fullName>
    </submittedName>
</protein>
<dbReference type="EMBL" id="SLUN01000057">
    <property type="protein sequence ID" value="TCL55157.1"/>
    <property type="molecule type" value="Genomic_DNA"/>
</dbReference>
<dbReference type="SUPFAM" id="SSF140683">
    <property type="entry name" value="SP0561-like"/>
    <property type="match status" value="1"/>
</dbReference>
<reference evidence="2 3" key="1">
    <citation type="submission" date="2019-03" db="EMBL/GenBank/DDBJ databases">
        <title>Genomic Encyclopedia of Type Strains, Phase IV (KMG-IV): sequencing the most valuable type-strain genomes for metagenomic binning, comparative biology and taxonomic classification.</title>
        <authorList>
            <person name="Goeker M."/>
        </authorList>
    </citation>
    <scope>NUCLEOTIDE SEQUENCE [LARGE SCALE GENOMIC DNA]</scope>
    <source>
        <strain evidence="2 3">LX-B</strain>
    </source>
</reference>
<evidence type="ECO:0000313" key="3">
    <source>
        <dbReference type="Proteomes" id="UP000295008"/>
    </source>
</evidence>
<sequence>MNRMVNLSKSVFEICRENPEVMEILKGLGFSDIANPGMLQTAGRLMTIPKGAAMKGISMDVIKTAFRDRGYEIEE</sequence>
<gene>
    <name evidence="2" type="ORF">EDC14_105725</name>
</gene>
<accession>A0A4R1QP97</accession>
<dbReference type="Pfam" id="PF08984">
    <property type="entry name" value="DUF1858"/>
    <property type="match status" value="1"/>
</dbReference>
<feature type="domain" description="DUF1858" evidence="1">
    <location>
        <begin position="6"/>
        <end position="60"/>
    </location>
</feature>
<dbReference type="AlphaFoldDB" id="A0A4R1QP97"/>